<reference evidence="1 2" key="1">
    <citation type="journal article" date="2019" name="Commun. Biol.">
        <title>The bagworm genome reveals a unique fibroin gene that provides high tensile strength.</title>
        <authorList>
            <person name="Kono N."/>
            <person name="Nakamura H."/>
            <person name="Ohtoshi R."/>
            <person name="Tomita M."/>
            <person name="Numata K."/>
            <person name="Arakawa K."/>
        </authorList>
    </citation>
    <scope>NUCLEOTIDE SEQUENCE [LARGE SCALE GENOMIC DNA]</scope>
</reference>
<proteinExistence type="predicted"/>
<gene>
    <name evidence="1" type="ORF">EVAR_101890_1</name>
</gene>
<organism evidence="1 2">
    <name type="scientific">Eumeta variegata</name>
    <name type="common">Bagworm moth</name>
    <name type="synonym">Eumeta japonica</name>
    <dbReference type="NCBI Taxonomy" id="151549"/>
    <lineage>
        <taxon>Eukaryota</taxon>
        <taxon>Metazoa</taxon>
        <taxon>Ecdysozoa</taxon>
        <taxon>Arthropoda</taxon>
        <taxon>Hexapoda</taxon>
        <taxon>Insecta</taxon>
        <taxon>Pterygota</taxon>
        <taxon>Neoptera</taxon>
        <taxon>Endopterygota</taxon>
        <taxon>Lepidoptera</taxon>
        <taxon>Glossata</taxon>
        <taxon>Ditrysia</taxon>
        <taxon>Tineoidea</taxon>
        <taxon>Psychidae</taxon>
        <taxon>Oiketicinae</taxon>
        <taxon>Eumeta</taxon>
    </lineage>
</organism>
<dbReference type="OrthoDB" id="7510738at2759"/>
<evidence type="ECO:0000313" key="2">
    <source>
        <dbReference type="Proteomes" id="UP000299102"/>
    </source>
</evidence>
<dbReference type="EMBL" id="BGZK01000010">
    <property type="protein sequence ID" value="GBP03588.1"/>
    <property type="molecule type" value="Genomic_DNA"/>
</dbReference>
<dbReference type="Proteomes" id="UP000299102">
    <property type="component" value="Unassembled WGS sequence"/>
</dbReference>
<sequence>MYRNKAEIKTEYRVHDKSDDERMVQALLPIRRFPVTALVIAVVSSLQLVSGLYGTSATCNVYWASMEEDCGSRVGCVRPLSLFYSDVSADGLEERSLVPRSLSHAQLRRNATMSHAFSCVQPAFIDL</sequence>
<evidence type="ECO:0000313" key="1">
    <source>
        <dbReference type="EMBL" id="GBP03588.1"/>
    </source>
</evidence>
<name>A0A4C1SQT4_EUMVA</name>
<keyword evidence="2" id="KW-1185">Reference proteome</keyword>
<dbReference type="AlphaFoldDB" id="A0A4C1SQT4"/>
<comment type="caution">
    <text evidence="1">The sequence shown here is derived from an EMBL/GenBank/DDBJ whole genome shotgun (WGS) entry which is preliminary data.</text>
</comment>
<protein>
    <submittedName>
        <fullName evidence="1">Uncharacterized protein</fullName>
    </submittedName>
</protein>
<accession>A0A4C1SQT4</accession>